<dbReference type="EMBL" id="AWGB01000028">
    <property type="protein sequence ID" value="ESQ89766.1"/>
    <property type="molecule type" value="Genomic_DNA"/>
</dbReference>
<dbReference type="STRING" id="1121022.GCA_000376105_01935"/>
<dbReference type="PATRIC" id="fig|1121022.4.peg.2756"/>
<evidence type="ECO:0000313" key="2">
    <source>
        <dbReference type="Proteomes" id="UP000017837"/>
    </source>
</evidence>
<sequence length="139" mass="15846">MEENRSPELELVTELASLLRKHGDVSVEYVTAEMQPFTNQFKPDILFSPTLGGYSRQKIFIEIKLKLKNMGVFIKTLPAHKEFAEEYMEIPITKYVFATSIGIDELTSKRLENIGITALTGISTAKEIFDSLEKLNFLR</sequence>
<dbReference type="OrthoDB" id="9987802at2"/>
<organism evidence="1 2">
    <name type="scientific">Asticcacaulis benevestitus DSM 16100 = ATCC BAA-896</name>
    <dbReference type="NCBI Taxonomy" id="1121022"/>
    <lineage>
        <taxon>Bacteria</taxon>
        <taxon>Pseudomonadati</taxon>
        <taxon>Pseudomonadota</taxon>
        <taxon>Alphaproteobacteria</taxon>
        <taxon>Caulobacterales</taxon>
        <taxon>Caulobacteraceae</taxon>
        <taxon>Asticcacaulis</taxon>
    </lineage>
</organism>
<dbReference type="AlphaFoldDB" id="V4PNE0"/>
<proteinExistence type="predicted"/>
<evidence type="ECO:0008006" key="3">
    <source>
        <dbReference type="Google" id="ProtNLM"/>
    </source>
</evidence>
<protein>
    <recommendedName>
        <fullName evidence="3">Restriction endonuclease type IV Mrr domain-containing protein</fullName>
    </recommendedName>
</protein>
<gene>
    <name evidence="1" type="ORF">ABENE_13570</name>
</gene>
<dbReference type="Proteomes" id="UP000017837">
    <property type="component" value="Unassembled WGS sequence"/>
</dbReference>
<dbReference type="RefSeq" id="WP_018081601.1">
    <property type="nucleotide sequence ID" value="NZ_AQWM01000006.1"/>
</dbReference>
<accession>V4PNE0</accession>
<comment type="caution">
    <text evidence="1">The sequence shown here is derived from an EMBL/GenBank/DDBJ whole genome shotgun (WGS) entry which is preliminary data.</text>
</comment>
<reference evidence="1 2" key="1">
    <citation type="journal article" date="2014" name="Nature">
        <title>Sequential evolution of bacterial morphology by co-option of a developmental regulator.</title>
        <authorList>
            <person name="Jiang C."/>
            <person name="Brown P.J."/>
            <person name="Ducret A."/>
            <person name="Brun Y.V."/>
        </authorList>
    </citation>
    <scope>NUCLEOTIDE SEQUENCE [LARGE SCALE GENOMIC DNA]</scope>
    <source>
        <strain evidence="1 2">DSM 16100</strain>
    </source>
</reference>
<name>V4PNE0_9CAUL</name>
<evidence type="ECO:0000313" key="1">
    <source>
        <dbReference type="EMBL" id="ESQ89766.1"/>
    </source>
</evidence>
<keyword evidence="2" id="KW-1185">Reference proteome</keyword>